<protein>
    <submittedName>
        <fullName evidence="14">Homeobox protein Nkx-6.3</fullName>
    </submittedName>
</protein>
<feature type="compositionally biased region" description="Acidic residues" evidence="11">
    <location>
        <begin position="203"/>
        <end position="213"/>
    </location>
</feature>
<evidence type="ECO:0000256" key="8">
    <source>
        <dbReference type="ARBA" id="ARBA00023242"/>
    </source>
</evidence>
<evidence type="ECO:0000256" key="10">
    <source>
        <dbReference type="RuleBase" id="RU000682"/>
    </source>
</evidence>
<evidence type="ECO:0000256" key="9">
    <source>
        <dbReference type="PROSITE-ProRule" id="PRU00108"/>
    </source>
</evidence>
<evidence type="ECO:0000313" key="13">
    <source>
        <dbReference type="Proteomes" id="UP000085678"/>
    </source>
</evidence>
<dbReference type="GO" id="GO:0000981">
    <property type="term" value="F:DNA-binding transcription factor activity, RNA polymerase II-specific"/>
    <property type="evidence" value="ECO:0007669"/>
    <property type="project" value="InterPro"/>
</dbReference>
<dbReference type="InterPro" id="IPR001356">
    <property type="entry name" value="HD"/>
</dbReference>
<keyword evidence="13" id="KW-1185">Reference proteome</keyword>
<dbReference type="RefSeq" id="XP_013405916.1">
    <property type="nucleotide sequence ID" value="XM_013550462.1"/>
</dbReference>
<feature type="compositionally biased region" description="Low complexity" evidence="11">
    <location>
        <begin position="214"/>
        <end position="223"/>
    </location>
</feature>
<evidence type="ECO:0000256" key="7">
    <source>
        <dbReference type="ARBA" id="ARBA00023163"/>
    </source>
</evidence>
<dbReference type="GeneID" id="106170567"/>
<dbReference type="FunFam" id="1.10.10.60:FF:000450">
    <property type="entry name" value="Homeobox protein notochord"/>
    <property type="match status" value="1"/>
</dbReference>
<proteinExistence type="predicted"/>
<dbReference type="OrthoDB" id="6159439at2759"/>
<dbReference type="Proteomes" id="UP000085678">
    <property type="component" value="Unplaced"/>
</dbReference>
<keyword evidence="2" id="KW-0217">Developmental protein</keyword>
<reference evidence="14" key="1">
    <citation type="submission" date="2025-08" db="UniProtKB">
        <authorList>
            <consortium name="RefSeq"/>
        </authorList>
    </citation>
    <scope>IDENTIFICATION</scope>
    <source>
        <tissue evidence="14">Gonads</tissue>
    </source>
</reference>
<dbReference type="SUPFAM" id="SSF46689">
    <property type="entry name" value="Homeodomain-like"/>
    <property type="match status" value="1"/>
</dbReference>
<evidence type="ECO:0000259" key="12">
    <source>
        <dbReference type="PROSITE" id="PS50071"/>
    </source>
</evidence>
<dbReference type="GO" id="GO:0007417">
    <property type="term" value="P:central nervous system development"/>
    <property type="evidence" value="ECO:0007669"/>
    <property type="project" value="TreeGrafter"/>
</dbReference>
<dbReference type="GO" id="GO:0030182">
    <property type="term" value="P:neuron differentiation"/>
    <property type="evidence" value="ECO:0007669"/>
    <property type="project" value="TreeGrafter"/>
</dbReference>
<feature type="region of interest" description="Disordered" evidence="11">
    <location>
        <begin position="199"/>
        <end position="223"/>
    </location>
</feature>
<comment type="subcellular location">
    <subcellularLocation>
        <location evidence="1 9 10">Nucleus</location>
    </subcellularLocation>
</comment>
<dbReference type="Gene3D" id="1.10.10.60">
    <property type="entry name" value="Homeodomain-like"/>
    <property type="match status" value="1"/>
</dbReference>
<dbReference type="GO" id="GO:0005634">
    <property type="term" value="C:nucleus"/>
    <property type="evidence" value="ECO:0007669"/>
    <property type="project" value="UniProtKB-SubCell"/>
</dbReference>
<name>A0A1S3J6N7_LINAN</name>
<evidence type="ECO:0000256" key="6">
    <source>
        <dbReference type="ARBA" id="ARBA00023155"/>
    </source>
</evidence>
<accession>A0A1S3J6N7</accession>
<sequence>MQNQIHLPISALQQNPMFQMALANAFPAGFNVLGQPQLHPAFLHSPYAANQLSYRPSKASKSFMIDAILGRDGEKENTRPESDLRVDSVHPYLSSAHNGFRSALNLPKGKADMKSSVSEWKQNKSKRVRTIFTPEQLERLEAEFEKQQYMVGSERSYLAATLNLSDAQVKVWFQNRRIKWRKQSLEKQQQRLRQLDLLHSEESGCESEDDDSASDCGSIGSAY</sequence>
<dbReference type="PROSITE" id="PS00027">
    <property type="entry name" value="HOMEOBOX_1"/>
    <property type="match status" value="1"/>
</dbReference>
<evidence type="ECO:0000313" key="14">
    <source>
        <dbReference type="RefSeq" id="XP_013405916.1"/>
    </source>
</evidence>
<evidence type="ECO:0000256" key="1">
    <source>
        <dbReference type="ARBA" id="ARBA00004123"/>
    </source>
</evidence>
<dbReference type="GO" id="GO:0000978">
    <property type="term" value="F:RNA polymerase II cis-regulatory region sequence-specific DNA binding"/>
    <property type="evidence" value="ECO:0007669"/>
    <property type="project" value="TreeGrafter"/>
</dbReference>
<dbReference type="CDD" id="cd00086">
    <property type="entry name" value="homeodomain"/>
    <property type="match status" value="1"/>
</dbReference>
<keyword evidence="5 9" id="KW-0238">DNA-binding</keyword>
<dbReference type="STRING" id="7574.A0A1S3J6N7"/>
<dbReference type="AlphaFoldDB" id="A0A1S3J6N7"/>
<keyword evidence="6 9" id="KW-0371">Homeobox</keyword>
<evidence type="ECO:0000256" key="3">
    <source>
        <dbReference type="ARBA" id="ARBA00022491"/>
    </source>
</evidence>
<feature type="DNA-binding region" description="Homeobox" evidence="9">
    <location>
        <begin position="125"/>
        <end position="184"/>
    </location>
</feature>
<keyword evidence="8 9" id="KW-0539">Nucleus</keyword>
<dbReference type="PANTHER" id="PTHR24339">
    <property type="entry name" value="HOMEOBOX PROTEIN EMX-RELATED"/>
    <property type="match status" value="1"/>
</dbReference>
<dbReference type="InterPro" id="IPR009057">
    <property type="entry name" value="Homeodomain-like_sf"/>
</dbReference>
<evidence type="ECO:0000256" key="2">
    <source>
        <dbReference type="ARBA" id="ARBA00022473"/>
    </source>
</evidence>
<dbReference type="PANTHER" id="PTHR24339:SF67">
    <property type="entry name" value="GNOT1 HOMEODOMAIN PROTEIN-RELATED"/>
    <property type="match status" value="1"/>
</dbReference>
<keyword evidence="4" id="KW-0805">Transcription regulation</keyword>
<dbReference type="InterPro" id="IPR050877">
    <property type="entry name" value="EMX-VAX-Noto_Homeobox_TFs"/>
</dbReference>
<keyword evidence="7" id="KW-0804">Transcription</keyword>
<evidence type="ECO:0000256" key="4">
    <source>
        <dbReference type="ARBA" id="ARBA00023015"/>
    </source>
</evidence>
<dbReference type="KEGG" id="lak:106170567"/>
<dbReference type="InParanoid" id="A0A1S3J6N7"/>
<feature type="domain" description="Homeobox" evidence="12">
    <location>
        <begin position="123"/>
        <end position="183"/>
    </location>
</feature>
<gene>
    <name evidence="14" type="primary">LOC106170567</name>
</gene>
<evidence type="ECO:0000256" key="5">
    <source>
        <dbReference type="ARBA" id="ARBA00023125"/>
    </source>
</evidence>
<dbReference type="PROSITE" id="PS50071">
    <property type="entry name" value="HOMEOBOX_2"/>
    <property type="match status" value="1"/>
</dbReference>
<dbReference type="SMART" id="SM00389">
    <property type="entry name" value="HOX"/>
    <property type="match status" value="1"/>
</dbReference>
<evidence type="ECO:0000256" key="11">
    <source>
        <dbReference type="SAM" id="MobiDB-lite"/>
    </source>
</evidence>
<organism evidence="13 14">
    <name type="scientific">Lingula anatina</name>
    <name type="common">Brachiopod</name>
    <name type="synonym">Lingula unguis</name>
    <dbReference type="NCBI Taxonomy" id="7574"/>
    <lineage>
        <taxon>Eukaryota</taxon>
        <taxon>Metazoa</taxon>
        <taxon>Spiralia</taxon>
        <taxon>Lophotrochozoa</taxon>
        <taxon>Brachiopoda</taxon>
        <taxon>Linguliformea</taxon>
        <taxon>Lingulata</taxon>
        <taxon>Lingulida</taxon>
        <taxon>Linguloidea</taxon>
        <taxon>Lingulidae</taxon>
        <taxon>Lingula</taxon>
    </lineage>
</organism>
<keyword evidence="3" id="KW-0678">Repressor</keyword>
<dbReference type="InterPro" id="IPR017970">
    <property type="entry name" value="Homeobox_CS"/>
</dbReference>
<dbReference type="Pfam" id="PF00046">
    <property type="entry name" value="Homeodomain"/>
    <property type="match status" value="1"/>
</dbReference>